<dbReference type="EMBL" id="JXLP01000015">
    <property type="protein sequence ID" value="KIL77330.1"/>
    <property type="molecule type" value="Genomic_DNA"/>
</dbReference>
<organism evidence="1 2">
    <name type="scientific">Bacillus badius</name>
    <dbReference type="NCBI Taxonomy" id="1455"/>
    <lineage>
        <taxon>Bacteria</taxon>
        <taxon>Bacillati</taxon>
        <taxon>Bacillota</taxon>
        <taxon>Bacilli</taxon>
        <taxon>Bacillales</taxon>
        <taxon>Bacillaceae</taxon>
        <taxon>Pseudobacillus</taxon>
    </lineage>
</organism>
<evidence type="ECO:0000313" key="1">
    <source>
        <dbReference type="EMBL" id="KIL77330.1"/>
    </source>
</evidence>
<proteinExistence type="predicted"/>
<keyword evidence="2" id="KW-1185">Reference proteome</keyword>
<gene>
    <name evidence="1" type="ORF">SD77_1573</name>
</gene>
<evidence type="ECO:0008006" key="3">
    <source>
        <dbReference type="Google" id="ProtNLM"/>
    </source>
</evidence>
<protein>
    <recommendedName>
        <fullName evidence="3">Ribose 5-phosphate isomerase B</fullName>
    </recommendedName>
</protein>
<name>A0ABR5ARE6_BACBA</name>
<sequence length="37" mass="4429">MATEEKRRNIKAKRVKKQLRSVNFPLNGATFYSKVRY</sequence>
<reference evidence="1 2" key="1">
    <citation type="submission" date="2015-01" db="EMBL/GenBank/DDBJ databases">
        <title>Genome Assembly of Bacillus badius MTCC 1458.</title>
        <authorList>
            <person name="Verma A."/>
            <person name="Khatri I."/>
            <person name="Mual P."/>
            <person name="Subramanian S."/>
            <person name="Krishnamurthi S."/>
        </authorList>
    </citation>
    <scope>NUCLEOTIDE SEQUENCE [LARGE SCALE GENOMIC DNA]</scope>
    <source>
        <strain evidence="1 2">MTCC 1458</strain>
    </source>
</reference>
<comment type="caution">
    <text evidence="1">The sequence shown here is derived from an EMBL/GenBank/DDBJ whole genome shotgun (WGS) entry which is preliminary data.</text>
</comment>
<dbReference type="Proteomes" id="UP000031982">
    <property type="component" value="Unassembled WGS sequence"/>
</dbReference>
<evidence type="ECO:0000313" key="2">
    <source>
        <dbReference type="Proteomes" id="UP000031982"/>
    </source>
</evidence>
<accession>A0ABR5ARE6</accession>